<reference evidence="2" key="2">
    <citation type="submission" date="2020-09" db="EMBL/GenBank/DDBJ databases">
        <authorList>
            <person name="Sun Q."/>
            <person name="Zhou Y."/>
        </authorList>
    </citation>
    <scope>NUCLEOTIDE SEQUENCE</scope>
    <source>
        <strain evidence="2">CGMCC 4.7110</strain>
    </source>
</reference>
<keyword evidence="1" id="KW-1133">Transmembrane helix</keyword>
<protein>
    <submittedName>
        <fullName evidence="2">Uncharacterized protein</fullName>
    </submittedName>
</protein>
<comment type="caution">
    <text evidence="2">The sequence shown here is derived from an EMBL/GenBank/DDBJ whole genome shotgun (WGS) entry which is preliminary data.</text>
</comment>
<feature type="transmembrane region" description="Helical" evidence="1">
    <location>
        <begin position="87"/>
        <end position="107"/>
    </location>
</feature>
<keyword evidence="3" id="KW-1185">Reference proteome</keyword>
<accession>A0A917UIM3</accession>
<dbReference type="EMBL" id="BMML01000002">
    <property type="protein sequence ID" value="GGM94583.1"/>
    <property type="molecule type" value="Genomic_DNA"/>
</dbReference>
<keyword evidence="1" id="KW-0812">Transmembrane</keyword>
<name>A0A917UIM3_9ACTN</name>
<organism evidence="2 3">
    <name type="scientific">Streptomyces fuscichromogenes</name>
    <dbReference type="NCBI Taxonomy" id="1324013"/>
    <lineage>
        <taxon>Bacteria</taxon>
        <taxon>Bacillati</taxon>
        <taxon>Actinomycetota</taxon>
        <taxon>Actinomycetes</taxon>
        <taxon>Kitasatosporales</taxon>
        <taxon>Streptomycetaceae</taxon>
        <taxon>Streptomyces</taxon>
    </lineage>
</organism>
<gene>
    <name evidence="2" type="ORF">GCM10011578_013610</name>
</gene>
<proteinExistence type="predicted"/>
<feature type="transmembrane region" description="Helical" evidence="1">
    <location>
        <begin position="28"/>
        <end position="47"/>
    </location>
</feature>
<feature type="transmembrane region" description="Helical" evidence="1">
    <location>
        <begin position="119"/>
        <end position="144"/>
    </location>
</feature>
<evidence type="ECO:0000256" key="1">
    <source>
        <dbReference type="SAM" id="Phobius"/>
    </source>
</evidence>
<reference evidence="2" key="1">
    <citation type="journal article" date="2014" name="Int. J. Syst. Evol. Microbiol.">
        <title>Complete genome sequence of Corynebacterium casei LMG S-19264T (=DSM 44701T), isolated from a smear-ripened cheese.</title>
        <authorList>
            <consortium name="US DOE Joint Genome Institute (JGI-PGF)"/>
            <person name="Walter F."/>
            <person name="Albersmeier A."/>
            <person name="Kalinowski J."/>
            <person name="Ruckert C."/>
        </authorList>
    </citation>
    <scope>NUCLEOTIDE SEQUENCE</scope>
    <source>
        <strain evidence="2">CGMCC 4.7110</strain>
    </source>
</reference>
<dbReference type="Proteomes" id="UP000653411">
    <property type="component" value="Unassembled WGS sequence"/>
</dbReference>
<evidence type="ECO:0000313" key="2">
    <source>
        <dbReference type="EMBL" id="GGM94583.1"/>
    </source>
</evidence>
<evidence type="ECO:0000313" key="3">
    <source>
        <dbReference type="Proteomes" id="UP000653411"/>
    </source>
</evidence>
<dbReference type="AlphaFoldDB" id="A0A917UIM3"/>
<sequence>MTASPVARFVARVQNQLSVVVIDRGRKLVLAVMSWTALAGAVAFAALSARSWVRAVRYWRDATAPTSVMAFSRLLGPKSRRRLECGCVLDAVCLSGLTLLLLGGVWLPPAGSPAAANPVALGIATAGLTVFLLGLVAQISLVFWGRPSFVIPKHAKGEFREDPPRRDATTSGP</sequence>
<keyword evidence="1" id="KW-0472">Membrane</keyword>